<evidence type="ECO:0000313" key="2">
    <source>
        <dbReference type="EnsemblMetazoa" id="CLYHEMP020554.1"/>
    </source>
</evidence>
<dbReference type="Proteomes" id="UP000594262">
    <property type="component" value="Unplaced"/>
</dbReference>
<dbReference type="RefSeq" id="XP_066933727.1">
    <property type="nucleotide sequence ID" value="XM_067077626.1"/>
</dbReference>
<protein>
    <recommendedName>
        <fullName evidence="1">LicD/FKTN/FKRP nucleotidyltransferase domain-containing protein</fullName>
    </recommendedName>
</protein>
<dbReference type="GO" id="GO:0009100">
    <property type="term" value="P:glycoprotein metabolic process"/>
    <property type="evidence" value="ECO:0007669"/>
    <property type="project" value="UniProtKB-ARBA"/>
</dbReference>
<keyword evidence="3" id="KW-1185">Reference proteome</keyword>
<evidence type="ECO:0000259" key="1">
    <source>
        <dbReference type="Pfam" id="PF04991"/>
    </source>
</evidence>
<dbReference type="PANTHER" id="PTHR43404">
    <property type="entry name" value="LIPOPOLYSACCHARIDE CHOLINEPHOSPHOTRANSFERASE LICD"/>
    <property type="match status" value="1"/>
</dbReference>
<dbReference type="EnsemblMetazoa" id="CLYHEMT020554.1">
    <property type="protein sequence ID" value="CLYHEMP020554.1"/>
    <property type="gene ID" value="CLYHEMG020554"/>
</dbReference>
<dbReference type="AlphaFoldDB" id="A0A7M5XCC7"/>
<dbReference type="OrthoDB" id="444255at2759"/>
<dbReference type="InterPro" id="IPR052942">
    <property type="entry name" value="LPS_cholinephosphotransferase"/>
</dbReference>
<evidence type="ECO:0000313" key="3">
    <source>
        <dbReference type="Proteomes" id="UP000594262"/>
    </source>
</evidence>
<dbReference type="InterPro" id="IPR007074">
    <property type="entry name" value="LicD/FKTN/FKRP_NTP_transf"/>
</dbReference>
<dbReference type="GeneID" id="136821389"/>
<proteinExistence type="predicted"/>
<name>A0A7M5XCC7_9CNID</name>
<sequence length="280" mass="32479">MASTTLISIAALVLVTLGCCLIYSDRLTLMTFTNSFPKIGNRKRIKKDFRDSKQNSIFPPEDLMSNDWMNLTESRPFSNYGDGTCAESGYGRELKKIFIEWIKITKVYKVLYFLNFGTLLGAWRAGDLIPTDSDIDLVVSIHDTEKLLKYGKRNGFNLYIQKDWKLPEEHRRRFNCEGKQVSSQVDSCAFVEPIGRLIEISSGLRLDIYSYDMLYDTVRVFSDYHQELRKDFVFPLKKCKFMGLESYCPNKPKPILTIYYGVDLKPNEICQNTKWIKNVI</sequence>
<feature type="domain" description="LicD/FKTN/FKRP nucleotidyltransferase" evidence="1">
    <location>
        <begin position="106"/>
        <end position="216"/>
    </location>
</feature>
<reference evidence="2" key="1">
    <citation type="submission" date="2021-01" db="UniProtKB">
        <authorList>
            <consortium name="EnsemblMetazoa"/>
        </authorList>
    </citation>
    <scope>IDENTIFICATION</scope>
</reference>
<dbReference type="PANTHER" id="PTHR43404:SF1">
    <property type="entry name" value="MNN4P"/>
    <property type="match status" value="1"/>
</dbReference>
<accession>A0A7M5XCC7</accession>
<dbReference type="Pfam" id="PF04991">
    <property type="entry name" value="LicD"/>
    <property type="match status" value="1"/>
</dbReference>
<organism evidence="2 3">
    <name type="scientific">Clytia hemisphaerica</name>
    <dbReference type="NCBI Taxonomy" id="252671"/>
    <lineage>
        <taxon>Eukaryota</taxon>
        <taxon>Metazoa</taxon>
        <taxon>Cnidaria</taxon>
        <taxon>Hydrozoa</taxon>
        <taxon>Hydroidolina</taxon>
        <taxon>Leptothecata</taxon>
        <taxon>Obeliida</taxon>
        <taxon>Clytiidae</taxon>
        <taxon>Clytia</taxon>
    </lineage>
</organism>